<evidence type="ECO:0000313" key="7">
    <source>
        <dbReference type="EMBL" id="CAK8680159.1"/>
    </source>
</evidence>
<feature type="region of interest" description="Disordered" evidence="5">
    <location>
        <begin position="164"/>
        <end position="184"/>
    </location>
</feature>
<dbReference type="InterPro" id="IPR036770">
    <property type="entry name" value="Ankyrin_rpt-contain_sf"/>
</dbReference>
<feature type="repeat" description="ANK" evidence="3">
    <location>
        <begin position="900"/>
        <end position="933"/>
    </location>
</feature>
<keyword evidence="2 3" id="KW-0040">ANK repeat</keyword>
<sequence>MSLRTRINGFTAWINLRLIPYDSLLNNVLTDLTKGFHIQQLLHSLTGKTLKKLQSLDGLTQAQKMSRVEWLVEELKKSEIIPDDVRIDCRLVAMKVGDHVFDLLWRLIAHDIWFTWERMEYLQLDDDKALSDIPFRWTPDPPPKKKKRRVIKTAESMMSGFGASAQVVQDPTPSPETEDTGYEQFPGADRMKAIKPHRPRGGWYSYPPPDECIIDMINSQLERVSEGHKFTVFSLDDLVDSRALCGLINSFVPGTFTTEVMLNDRWTINLALRTVEKMLHASNPMGSEDLSEADPKSICAYMCFFFMCSFKLKQSKAVIQRLKELTLLIQEVDTELVKFPEKLGSIQALKAKKELENSMESYQLEQATLKEAYDIEYIEDWLEHIKNVQKETRKLIADKMKERFDLVTVPRNMSINDLCMSVAINLQLTQGAGFYRIYDKETCTPDRRIVLRVKKTKEFLDDFTGVEGSCNIRDILEIPRNEVTIVEPAAYPKYEFYMESMSRNKMLQTRSIFLYQVFPGNTIKWQRLFFKAVRDGEFEVVKKMVIFFRESHPDFTSSREANSGNTVLHIAARFGHFDICKFLLESGCNVNIKNKSGWTALFFAAEGLHKRVGQLLIEWGCNTKIKNVKCQTAFDLMRHEDMKEFLKDIANLWTATVPQVVRGNLDPLRRITKDHLLGLREMADISARCIKGSTLLHTAVHFGDRDAIKDLLKIRVDVNLKDYQGATPLHRAKDMETLELIMDSNADVNAADDEGNTALHVRAYGEENQSSFMEGVQMLITRGADLIHRNTRGLMPVHCAAMQGRKDVIELLMKDTDDLIKSEVEKEAKDSPPSLPYLAVAANYVNCAKWLVKQSFLFKEGECNRIIYKILTQELIVDDRAEAITFLLENGGLVNLRYQGADSSVHLATRMSGSTDVLQILLRFGAQVDAANEEGCTALFDAMRTNNFHAASILIEHGADVRRKNDHGLAPLDLIHDFDEWIACPLFTEDIIARFKAYKLKHTRDLIRAISKKIQNEAKKAQNLLRQAAQFQQHPLALSMSSLNRQATNVRGASPSANVLSNSLPSINYNSSSWKPYTPSRGRRISFARRLALPPVTGPQTLKADSPQLLF</sequence>
<evidence type="ECO:0000256" key="1">
    <source>
        <dbReference type="ARBA" id="ARBA00022737"/>
    </source>
</evidence>
<dbReference type="PANTHER" id="PTHR24171">
    <property type="entry name" value="ANKYRIN REPEAT DOMAIN-CONTAINING PROTEIN 39-RELATED"/>
    <property type="match status" value="1"/>
</dbReference>
<evidence type="ECO:0000256" key="3">
    <source>
        <dbReference type="PROSITE-ProRule" id="PRU00023"/>
    </source>
</evidence>
<organism evidence="7 8">
    <name type="scientific">Clavelina lepadiformis</name>
    <name type="common">Light-bulb sea squirt</name>
    <name type="synonym">Ascidia lepadiformis</name>
    <dbReference type="NCBI Taxonomy" id="159417"/>
    <lineage>
        <taxon>Eukaryota</taxon>
        <taxon>Metazoa</taxon>
        <taxon>Chordata</taxon>
        <taxon>Tunicata</taxon>
        <taxon>Ascidiacea</taxon>
        <taxon>Aplousobranchia</taxon>
        <taxon>Clavelinidae</taxon>
        <taxon>Clavelina</taxon>
    </lineage>
</organism>
<dbReference type="SUPFAM" id="SSF47576">
    <property type="entry name" value="Calponin-homology domain, CH-domain"/>
    <property type="match status" value="1"/>
</dbReference>
<reference evidence="7 8" key="1">
    <citation type="submission" date="2024-02" db="EMBL/GenBank/DDBJ databases">
        <authorList>
            <person name="Daric V."/>
            <person name="Darras S."/>
        </authorList>
    </citation>
    <scope>NUCLEOTIDE SEQUENCE [LARGE SCALE GENOMIC DNA]</scope>
</reference>
<keyword evidence="1" id="KW-0677">Repeat</keyword>
<feature type="repeat" description="ANK" evidence="3">
    <location>
        <begin position="754"/>
        <end position="791"/>
    </location>
</feature>
<accession>A0ABP0FKJ1</accession>
<evidence type="ECO:0000256" key="4">
    <source>
        <dbReference type="SAM" id="Coils"/>
    </source>
</evidence>
<dbReference type="Gene3D" id="1.25.40.20">
    <property type="entry name" value="Ankyrin repeat-containing domain"/>
    <property type="match status" value="3"/>
</dbReference>
<dbReference type="PRINTS" id="PR01415">
    <property type="entry name" value="ANKYRIN"/>
</dbReference>
<keyword evidence="8" id="KW-1185">Reference proteome</keyword>
<evidence type="ECO:0000313" key="8">
    <source>
        <dbReference type="Proteomes" id="UP001642483"/>
    </source>
</evidence>
<dbReference type="PANTHER" id="PTHR24171:SF9">
    <property type="entry name" value="ANKYRIN REPEAT DOMAIN-CONTAINING PROTEIN 39"/>
    <property type="match status" value="1"/>
</dbReference>
<dbReference type="Gene3D" id="1.10.418.10">
    <property type="entry name" value="Calponin-like domain"/>
    <property type="match status" value="2"/>
</dbReference>
<comment type="caution">
    <text evidence="7">The sequence shown here is derived from an EMBL/GenBank/DDBJ whole genome shotgun (WGS) entry which is preliminary data.</text>
</comment>
<keyword evidence="4" id="KW-0175">Coiled coil</keyword>
<evidence type="ECO:0000256" key="5">
    <source>
        <dbReference type="SAM" id="MobiDB-lite"/>
    </source>
</evidence>
<evidence type="ECO:0000259" key="6">
    <source>
        <dbReference type="Pfam" id="PF00307"/>
    </source>
</evidence>
<dbReference type="Proteomes" id="UP001642483">
    <property type="component" value="Unassembled WGS sequence"/>
</dbReference>
<feature type="coiled-coil region" evidence="4">
    <location>
        <begin position="1007"/>
        <end position="1034"/>
    </location>
</feature>
<dbReference type="InterPro" id="IPR036872">
    <property type="entry name" value="CH_dom_sf"/>
</dbReference>
<feature type="repeat" description="ANK" evidence="3">
    <location>
        <begin position="934"/>
        <end position="966"/>
    </location>
</feature>
<feature type="repeat" description="ANK" evidence="3">
    <location>
        <begin position="563"/>
        <end position="595"/>
    </location>
</feature>
<feature type="repeat" description="ANK" evidence="3">
    <location>
        <begin position="691"/>
        <end position="723"/>
    </location>
</feature>
<dbReference type="PROSITE" id="PS50297">
    <property type="entry name" value="ANK_REP_REGION"/>
    <property type="match status" value="3"/>
</dbReference>
<dbReference type="InterPro" id="IPR001715">
    <property type="entry name" value="CH_dom"/>
</dbReference>
<feature type="domain" description="Calponin-homology (CH)" evidence="6">
    <location>
        <begin position="213"/>
        <end position="306"/>
    </location>
</feature>
<gene>
    <name evidence="7" type="ORF">CVLEPA_LOCUS10442</name>
</gene>
<name>A0ABP0FKJ1_CLALP</name>
<proteinExistence type="predicted"/>
<dbReference type="SUPFAM" id="SSF48403">
    <property type="entry name" value="Ankyrin repeat"/>
    <property type="match status" value="2"/>
</dbReference>
<dbReference type="Pfam" id="PF00307">
    <property type="entry name" value="CH"/>
    <property type="match status" value="1"/>
</dbReference>
<feature type="coiled-coil region" evidence="4">
    <location>
        <begin position="345"/>
        <end position="372"/>
    </location>
</feature>
<dbReference type="SMART" id="SM00248">
    <property type="entry name" value="ANK"/>
    <property type="match status" value="8"/>
</dbReference>
<dbReference type="InterPro" id="IPR002110">
    <property type="entry name" value="Ankyrin_rpt"/>
</dbReference>
<protein>
    <recommendedName>
        <fullName evidence="6">Calponin-homology (CH) domain-containing protein</fullName>
    </recommendedName>
</protein>
<evidence type="ECO:0000256" key="2">
    <source>
        <dbReference type="ARBA" id="ARBA00023043"/>
    </source>
</evidence>
<dbReference type="Pfam" id="PF12796">
    <property type="entry name" value="Ank_2"/>
    <property type="match status" value="3"/>
</dbReference>
<dbReference type="EMBL" id="CAWYQH010000068">
    <property type="protein sequence ID" value="CAK8680159.1"/>
    <property type="molecule type" value="Genomic_DNA"/>
</dbReference>
<dbReference type="PROSITE" id="PS50088">
    <property type="entry name" value="ANK_REPEAT"/>
    <property type="match status" value="5"/>
</dbReference>